<accession>A0A380ZHY9</accession>
<gene>
    <name evidence="3" type="ORF">NCTC12862_01396</name>
</gene>
<protein>
    <submittedName>
        <fullName evidence="3">TrbC/VIRB2 family</fullName>
    </submittedName>
</protein>
<evidence type="ECO:0000313" key="4">
    <source>
        <dbReference type="Proteomes" id="UP000254950"/>
    </source>
</evidence>
<sequence>MKQPYILQSKASNKVATVITITTLFFMTHPAFAQANGLKKAQDTLKSFKDQLDIIIPIAATVILLGLSIGYAGRYIEKDTFVRWAIGVIVAGSAAELANLLFTK</sequence>
<feature type="transmembrane region" description="Helical" evidence="2">
    <location>
        <begin position="84"/>
        <end position="102"/>
    </location>
</feature>
<organism evidence="3 4">
    <name type="scientific">Bartonella doshiae</name>
    <dbReference type="NCBI Taxonomy" id="33044"/>
    <lineage>
        <taxon>Bacteria</taxon>
        <taxon>Pseudomonadati</taxon>
        <taxon>Pseudomonadota</taxon>
        <taxon>Alphaproteobacteria</taxon>
        <taxon>Hyphomicrobiales</taxon>
        <taxon>Bartonellaceae</taxon>
        <taxon>Bartonella</taxon>
    </lineage>
</organism>
<dbReference type="RefSeq" id="WP_004856343.1">
    <property type="nucleotide sequence ID" value="NZ_CACVBH010000001.1"/>
</dbReference>
<dbReference type="GO" id="GO:0016020">
    <property type="term" value="C:membrane"/>
    <property type="evidence" value="ECO:0007669"/>
    <property type="project" value="UniProtKB-SubCell"/>
</dbReference>
<reference evidence="3 4" key="1">
    <citation type="submission" date="2018-06" db="EMBL/GenBank/DDBJ databases">
        <authorList>
            <consortium name="Pathogen Informatics"/>
            <person name="Doyle S."/>
        </authorList>
    </citation>
    <scope>NUCLEOTIDE SEQUENCE [LARGE SCALE GENOMIC DNA]</scope>
    <source>
        <strain evidence="3 4">NCTC12862</strain>
    </source>
</reference>
<dbReference type="OrthoDB" id="7926281at2"/>
<keyword evidence="2" id="KW-0812">Transmembrane</keyword>
<dbReference type="EMBL" id="UFTF01000001">
    <property type="protein sequence ID" value="SUV45785.1"/>
    <property type="molecule type" value="Genomic_DNA"/>
</dbReference>
<proteinExistence type="predicted"/>
<evidence type="ECO:0000256" key="2">
    <source>
        <dbReference type="SAM" id="Phobius"/>
    </source>
</evidence>
<dbReference type="InterPro" id="IPR007039">
    <property type="entry name" value="TrbC/VirB2"/>
</dbReference>
<dbReference type="Pfam" id="PF04956">
    <property type="entry name" value="TrbC"/>
    <property type="match status" value="1"/>
</dbReference>
<dbReference type="Proteomes" id="UP000254950">
    <property type="component" value="Unassembled WGS sequence"/>
</dbReference>
<dbReference type="NCBIfam" id="NF033899">
    <property type="entry name" value="T4SS_pilin_TrwL"/>
    <property type="match status" value="1"/>
</dbReference>
<comment type="subcellular location">
    <subcellularLocation>
        <location evidence="1">Membrane</location>
        <topology evidence="1">Multi-pass membrane protein</topology>
    </subcellularLocation>
</comment>
<keyword evidence="2" id="KW-0472">Membrane</keyword>
<dbReference type="STRING" id="33044.GCA_900005695_01293"/>
<evidence type="ECO:0000256" key="1">
    <source>
        <dbReference type="ARBA" id="ARBA00004141"/>
    </source>
</evidence>
<keyword evidence="2" id="KW-1133">Transmembrane helix</keyword>
<name>A0A380ZHY9_BARDO</name>
<feature type="transmembrane region" description="Helical" evidence="2">
    <location>
        <begin position="54"/>
        <end position="72"/>
    </location>
</feature>
<dbReference type="AlphaFoldDB" id="A0A380ZHY9"/>
<evidence type="ECO:0000313" key="3">
    <source>
        <dbReference type="EMBL" id="SUV45785.1"/>
    </source>
</evidence>